<organism evidence="9 10">
    <name type="scientific">Kordiimonas pumila</name>
    <dbReference type="NCBI Taxonomy" id="2161677"/>
    <lineage>
        <taxon>Bacteria</taxon>
        <taxon>Pseudomonadati</taxon>
        <taxon>Pseudomonadota</taxon>
        <taxon>Alphaproteobacteria</taxon>
        <taxon>Kordiimonadales</taxon>
        <taxon>Kordiimonadaceae</taxon>
        <taxon>Kordiimonas</taxon>
    </lineage>
</organism>
<dbReference type="Gene3D" id="3.10.200.10">
    <property type="entry name" value="Alpha carbonic anhydrase"/>
    <property type="match status" value="1"/>
</dbReference>
<dbReference type="EC" id="4.2.1.1" evidence="2"/>
<gene>
    <name evidence="9" type="ORF">ACFOKA_00380</name>
</gene>
<evidence type="ECO:0000256" key="6">
    <source>
        <dbReference type="ARBA" id="ARBA00048348"/>
    </source>
</evidence>
<sequence>MGAFKKGKVAATLLASLVLTASIAAYDGGPSNWSYSGSNGPANWHDLSPANGLCLYGKQQSPIDIEGTDPAIMHRLETDYQVTPVHLSNNRVSIMQDYDKGSYLLVGAKRFELQQFHFHTPAEHTVMGEQYPMAIHFVHKAVDGSLAVIAVFVKEGKANIAAQELYENIPLESDQIIHKDKVLINARDLMPNDKSYYRYMGSLTTPPCTEDVNWYVLKTPVEFSGEQINLMRGLLGGNTARPTQNRNNRIILDARPQ</sequence>
<keyword evidence="10" id="KW-1185">Reference proteome</keyword>
<dbReference type="RefSeq" id="WP_194214748.1">
    <property type="nucleotide sequence ID" value="NZ_CP061205.1"/>
</dbReference>
<dbReference type="PANTHER" id="PTHR18952:SF265">
    <property type="entry name" value="CARBONIC ANHYDRASE"/>
    <property type="match status" value="1"/>
</dbReference>
<evidence type="ECO:0000256" key="5">
    <source>
        <dbReference type="ARBA" id="ARBA00023239"/>
    </source>
</evidence>
<evidence type="ECO:0000256" key="3">
    <source>
        <dbReference type="ARBA" id="ARBA00022723"/>
    </source>
</evidence>
<accession>A0ABV7D0K9</accession>
<dbReference type="SUPFAM" id="SSF51069">
    <property type="entry name" value="Carbonic anhydrase"/>
    <property type="match status" value="1"/>
</dbReference>
<keyword evidence="4" id="KW-0862">Zinc</keyword>
<feature type="chain" id="PRO_5047184597" description="carbonic anhydrase" evidence="7">
    <location>
        <begin position="25"/>
        <end position="257"/>
    </location>
</feature>
<dbReference type="InterPro" id="IPR001148">
    <property type="entry name" value="CA_dom"/>
</dbReference>
<reference evidence="10" key="1">
    <citation type="journal article" date="2019" name="Int. J. Syst. Evol. Microbiol.">
        <title>The Global Catalogue of Microorganisms (GCM) 10K type strain sequencing project: providing services to taxonomists for standard genome sequencing and annotation.</title>
        <authorList>
            <consortium name="The Broad Institute Genomics Platform"/>
            <consortium name="The Broad Institute Genome Sequencing Center for Infectious Disease"/>
            <person name="Wu L."/>
            <person name="Ma J."/>
        </authorList>
    </citation>
    <scope>NUCLEOTIDE SEQUENCE [LARGE SCALE GENOMIC DNA]</scope>
    <source>
        <strain evidence="10">KCTC 62164</strain>
    </source>
</reference>
<evidence type="ECO:0000256" key="4">
    <source>
        <dbReference type="ARBA" id="ARBA00022833"/>
    </source>
</evidence>
<name>A0ABV7D0K9_9PROT</name>
<evidence type="ECO:0000313" key="9">
    <source>
        <dbReference type="EMBL" id="MFC3050351.1"/>
    </source>
</evidence>
<keyword evidence="5" id="KW-0456">Lyase</keyword>
<dbReference type="Proteomes" id="UP001595444">
    <property type="component" value="Unassembled WGS sequence"/>
</dbReference>
<comment type="caution">
    <text evidence="9">The sequence shown here is derived from an EMBL/GenBank/DDBJ whole genome shotgun (WGS) entry which is preliminary data.</text>
</comment>
<protein>
    <recommendedName>
        <fullName evidence="2">carbonic anhydrase</fullName>
        <ecNumber evidence="2">4.2.1.1</ecNumber>
    </recommendedName>
</protein>
<dbReference type="PROSITE" id="PS51144">
    <property type="entry name" value="ALPHA_CA_2"/>
    <property type="match status" value="1"/>
</dbReference>
<evidence type="ECO:0000256" key="1">
    <source>
        <dbReference type="ARBA" id="ARBA00010718"/>
    </source>
</evidence>
<dbReference type="InterPro" id="IPR036398">
    <property type="entry name" value="CA_dom_sf"/>
</dbReference>
<evidence type="ECO:0000256" key="2">
    <source>
        <dbReference type="ARBA" id="ARBA00012925"/>
    </source>
</evidence>
<keyword evidence="7" id="KW-0732">Signal</keyword>
<dbReference type="EMBL" id="JBHRSL010000001">
    <property type="protein sequence ID" value="MFC3050351.1"/>
    <property type="molecule type" value="Genomic_DNA"/>
</dbReference>
<proteinExistence type="inferred from homology"/>
<feature type="signal peptide" evidence="7">
    <location>
        <begin position="1"/>
        <end position="24"/>
    </location>
</feature>
<dbReference type="CDD" id="cd03124">
    <property type="entry name" value="alpha_CA_prokaryotic_like"/>
    <property type="match status" value="1"/>
</dbReference>
<feature type="domain" description="Alpha-carbonic anhydrase" evidence="8">
    <location>
        <begin position="31"/>
        <end position="257"/>
    </location>
</feature>
<dbReference type="Pfam" id="PF00194">
    <property type="entry name" value="Carb_anhydrase"/>
    <property type="match status" value="1"/>
</dbReference>
<keyword evidence="3" id="KW-0479">Metal-binding</keyword>
<comment type="catalytic activity">
    <reaction evidence="6">
        <text>hydrogencarbonate + H(+) = CO2 + H2O</text>
        <dbReference type="Rhea" id="RHEA:10748"/>
        <dbReference type="ChEBI" id="CHEBI:15377"/>
        <dbReference type="ChEBI" id="CHEBI:15378"/>
        <dbReference type="ChEBI" id="CHEBI:16526"/>
        <dbReference type="ChEBI" id="CHEBI:17544"/>
        <dbReference type="EC" id="4.2.1.1"/>
    </reaction>
</comment>
<dbReference type="InterPro" id="IPR041891">
    <property type="entry name" value="Alpha_CA_prokaryot-like"/>
</dbReference>
<evidence type="ECO:0000259" key="8">
    <source>
        <dbReference type="PROSITE" id="PS51144"/>
    </source>
</evidence>
<evidence type="ECO:0000313" key="10">
    <source>
        <dbReference type="Proteomes" id="UP001595444"/>
    </source>
</evidence>
<comment type="similarity">
    <text evidence="1">Belongs to the alpha-carbonic anhydrase family.</text>
</comment>
<dbReference type="PANTHER" id="PTHR18952">
    <property type="entry name" value="CARBONIC ANHYDRASE"/>
    <property type="match status" value="1"/>
</dbReference>
<dbReference type="InterPro" id="IPR023561">
    <property type="entry name" value="Carbonic_anhydrase_a-class"/>
</dbReference>
<evidence type="ECO:0000256" key="7">
    <source>
        <dbReference type="SAM" id="SignalP"/>
    </source>
</evidence>
<dbReference type="SMART" id="SM01057">
    <property type="entry name" value="Carb_anhydrase"/>
    <property type="match status" value="1"/>
</dbReference>